<organism evidence="1 2">
    <name type="scientific">Rhynchospora breviuscula</name>
    <dbReference type="NCBI Taxonomy" id="2022672"/>
    <lineage>
        <taxon>Eukaryota</taxon>
        <taxon>Viridiplantae</taxon>
        <taxon>Streptophyta</taxon>
        <taxon>Embryophyta</taxon>
        <taxon>Tracheophyta</taxon>
        <taxon>Spermatophyta</taxon>
        <taxon>Magnoliopsida</taxon>
        <taxon>Liliopsida</taxon>
        <taxon>Poales</taxon>
        <taxon>Cyperaceae</taxon>
        <taxon>Cyperoideae</taxon>
        <taxon>Rhynchosporeae</taxon>
        <taxon>Rhynchospora</taxon>
    </lineage>
</organism>
<dbReference type="PANTHER" id="PTHR36762:SF2">
    <property type="entry name" value="LIGHT-REGULATED PROTEIN 1, CHLOROPLASTIC"/>
    <property type="match status" value="1"/>
</dbReference>
<comment type="caution">
    <text evidence="1">The sequence shown here is derived from an EMBL/GenBank/DDBJ whole genome shotgun (WGS) entry which is preliminary data.</text>
</comment>
<evidence type="ECO:0000313" key="1">
    <source>
        <dbReference type="EMBL" id="KAJ1704329.1"/>
    </source>
</evidence>
<evidence type="ECO:0000313" key="2">
    <source>
        <dbReference type="Proteomes" id="UP001151287"/>
    </source>
</evidence>
<sequence>MQAATAISFTVTMPIKGTKSLAPRSVAKFNRKLVCPKAVSVTAEPSVVSYDSPISVFPMEACDLIGGEACDVRMFRETKLEADASRSDARVAIEEVDRDYLEYNEPRTVFPGEACDNLGGEFCEAPYQLGVAQELVLAM</sequence>
<dbReference type="Proteomes" id="UP001151287">
    <property type="component" value="Unassembled WGS sequence"/>
</dbReference>
<dbReference type="Pfam" id="PF07207">
    <property type="entry name" value="Lir1"/>
    <property type="match status" value="1"/>
</dbReference>
<dbReference type="AlphaFoldDB" id="A0A9Q0D3S2"/>
<reference evidence="1" key="1">
    <citation type="journal article" date="2022" name="Cell">
        <title>Repeat-based holocentromeres influence genome architecture and karyotype evolution.</title>
        <authorList>
            <person name="Hofstatter P.G."/>
            <person name="Thangavel G."/>
            <person name="Lux T."/>
            <person name="Neumann P."/>
            <person name="Vondrak T."/>
            <person name="Novak P."/>
            <person name="Zhang M."/>
            <person name="Costa L."/>
            <person name="Castellani M."/>
            <person name="Scott A."/>
            <person name="Toegelov H."/>
            <person name="Fuchs J."/>
            <person name="Mata-Sucre Y."/>
            <person name="Dias Y."/>
            <person name="Vanzela A.L.L."/>
            <person name="Huettel B."/>
            <person name="Almeida C.C.S."/>
            <person name="Simkova H."/>
            <person name="Souza G."/>
            <person name="Pedrosa-Harand A."/>
            <person name="Macas J."/>
            <person name="Mayer K.F.X."/>
            <person name="Houben A."/>
            <person name="Marques A."/>
        </authorList>
    </citation>
    <scope>NUCLEOTIDE SEQUENCE</scope>
    <source>
        <strain evidence="1">RhyBre1mFocal</strain>
    </source>
</reference>
<name>A0A9Q0D3S2_9POAL</name>
<gene>
    <name evidence="1" type="ORF">LUZ63_004108</name>
</gene>
<dbReference type="OrthoDB" id="2011897at2759"/>
<dbReference type="PANTHER" id="PTHR36762">
    <property type="entry name" value="LIGHT-REGULATED PROTEIN 1, CHLOROPLASTIC"/>
    <property type="match status" value="1"/>
</dbReference>
<protein>
    <submittedName>
        <fullName evidence="1">Uncharacterized protein</fullName>
    </submittedName>
</protein>
<keyword evidence="2" id="KW-1185">Reference proteome</keyword>
<proteinExistence type="predicted"/>
<dbReference type="GO" id="GO:0009507">
    <property type="term" value="C:chloroplast"/>
    <property type="evidence" value="ECO:0007669"/>
    <property type="project" value="InterPro"/>
</dbReference>
<dbReference type="EMBL" id="JAMQYH010000001">
    <property type="protein sequence ID" value="KAJ1704329.1"/>
    <property type="molecule type" value="Genomic_DNA"/>
</dbReference>
<dbReference type="InterPro" id="IPR009856">
    <property type="entry name" value="Lir1"/>
</dbReference>
<accession>A0A9Q0D3S2</accession>